<dbReference type="InterPro" id="IPR020839">
    <property type="entry name" value="SCD"/>
</dbReference>
<feature type="domain" description="SCD" evidence="2">
    <location>
        <begin position="431"/>
        <end position="516"/>
    </location>
</feature>
<evidence type="ECO:0000259" key="2">
    <source>
        <dbReference type="PROSITE" id="PS51425"/>
    </source>
</evidence>
<dbReference type="InterPro" id="IPR039662">
    <property type="entry name" value="Cohesin_Scc3/SA"/>
</dbReference>
<dbReference type="InterPro" id="IPR056396">
    <property type="entry name" value="HEAT_SCC3-SA"/>
</dbReference>
<accession>A0A6G0XTH7</accession>
<dbReference type="GO" id="GO:0008278">
    <property type="term" value="C:cohesin complex"/>
    <property type="evidence" value="ECO:0007669"/>
    <property type="project" value="TreeGrafter"/>
</dbReference>
<dbReference type="InterPro" id="IPR011989">
    <property type="entry name" value="ARM-like"/>
</dbReference>
<feature type="compositionally biased region" description="Polar residues" evidence="1">
    <location>
        <begin position="1174"/>
        <end position="1193"/>
    </location>
</feature>
<reference evidence="3 4" key="1">
    <citation type="submission" date="2019-07" db="EMBL/GenBank/DDBJ databases">
        <title>Genomics analysis of Aphanomyces spp. identifies a new class of oomycete effector associated with host adaptation.</title>
        <authorList>
            <person name="Gaulin E."/>
        </authorList>
    </citation>
    <scope>NUCLEOTIDE SEQUENCE [LARGE SCALE GENOMIC DNA]</scope>
    <source>
        <strain evidence="3 4">ATCC 201684</strain>
    </source>
</reference>
<feature type="compositionally biased region" description="Polar residues" evidence="1">
    <location>
        <begin position="93"/>
        <end position="103"/>
    </location>
</feature>
<dbReference type="PANTHER" id="PTHR11199:SF0">
    <property type="entry name" value="LD34181P-RELATED"/>
    <property type="match status" value="1"/>
</dbReference>
<dbReference type="GO" id="GO:0003682">
    <property type="term" value="F:chromatin binding"/>
    <property type="evidence" value="ECO:0007669"/>
    <property type="project" value="TreeGrafter"/>
</dbReference>
<dbReference type="Proteomes" id="UP000481153">
    <property type="component" value="Unassembled WGS sequence"/>
</dbReference>
<gene>
    <name evidence="3" type="ORF">Ae201684_001494</name>
</gene>
<comment type="caution">
    <text evidence="3">The sequence shown here is derived from an EMBL/GenBank/DDBJ whole genome shotgun (WGS) entry which is preliminary data.</text>
</comment>
<keyword evidence="4" id="KW-1185">Reference proteome</keyword>
<feature type="compositionally biased region" description="Acidic residues" evidence="1">
    <location>
        <begin position="1310"/>
        <end position="1322"/>
    </location>
</feature>
<feature type="compositionally biased region" description="Basic and acidic residues" evidence="1">
    <location>
        <begin position="1196"/>
        <end position="1210"/>
    </location>
</feature>
<sequence>MPRRQSKKTPEKSRDVQDDADDVEDVDLTQEDEQVKTPNSQGRRSTRSSKVHESSSSSKDNLQIEVSTTNDSEEIGSQVTASAKKSNKKSAKQENQVSESSQAVVEHDDTDDNNGAENDPSTPTKPASQRRSARAHNPVPIYTTPAIGALKQTVNLADESPSQKKRKPTGRPPRPAKRTLNVSLSSSQKKSDESAAKKDSHDSDDEDSAFELFSAIKKGTCSTQDLLREWRSRFEKNADDAARELINFIMNACGSKVICVEEHDDLDDLDMSSFVESVVQSLQASKELSYPIASHAKVHRKFKDNFAEFWRSFIDECWDSELIHATDIVEKCIDWLTSLSSSEVRAIRHTATFAAYEIGCALVDRARQLRDQLVPINRQCAAATPESNKKTTPKSKSKNPKLARLMELKDTYDEQLANTMTYISSLFNGIVFHRYRDTMPELRVLTVEILGKWIGALREDFLVDNYLKYLGWMLNDKSAKVRHAVADALQDLYEHEENAEKLELFTSRFLRRYLEMCDDVDDGVVLSIVELIAKIDRLNLLDDQSDLSVVERLVFYAGDLNIRRAAAEFVCLQYDAFGVSDQDMTEKQLVTQAVALIEFAEECMGGDIESVDLLVSAFWQNEDCQVLQDWRLLTMLLGSDTHEPALSNEQQTILIRLLTGVIKQIVTTENGAGTQQAKKRRKKDDAEPMTIFFCREIPPLMLRFQSEPEKLCLLLQLVSTLNWNATIMNQHKKHVEDLLARLKHAYLTHSDERFIQELSCCIDHMMESTNTALTREVSVLETEIFRECLDQCQTMLEQEKAAKTKDNEFALQAWLTRLHFLSGFINIKEEGSGRIDLAGLLSSFVRGRCTMDLSKVQLSSSCVRHAIQILFKDFLWSSEPMFAAMKESPQSEVPSDIVDEIVIKRENIESLLLQLLSIHLSERVTHRTPKDQVLEVPELELTNEQVEYVNVLQKTAFLVLGDLRCLCIQRFEEAIELFNILAFRPHKNLVMLSQSYYERTMENIETKDEDKENLLAALASTSMCNPENKTQGAAVLQQMTSPSFQPIIKAFGKRMCSFSVVKYLEIQMMTLQQTFEESPDLAINLAKVLNQTLGVKFPASLRGSFLKFMAEGLRYSFEAPANGSFLLAMKPYLHRLDKIGTKSLRGHFEKLRSSVDGQDFDDAVSEFEAFFNRGQQAPHQEPTDNSQRSQIGTTADEERSDFKEINEGPARRSRNLSDDEDEPSTAPGTPPPENFVRPSTSKKQGRVKRNSVLGDDDDYNSGSPSKTERRYSRSTRSTRASQESDKDDELAKPSSSEASKEHLSRLAERETDEADANDEVQNDESSPKPKSIEGSDDEVVGFRTKRRRH</sequence>
<evidence type="ECO:0000313" key="4">
    <source>
        <dbReference type="Proteomes" id="UP000481153"/>
    </source>
</evidence>
<dbReference type="PROSITE" id="PS51425">
    <property type="entry name" value="SCD"/>
    <property type="match status" value="1"/>
</dbReference>
<feature type="compositionally biased region" description="Basic and acidic residues" evidence="1">
    <location>
        <begin position="1298"/>
        <end position="1309"/>
    </location>
</feature>
<evidence type="ECO:0000313" key="3">
    <source>
        <dbReference type="EMBL" id="KAF0743848.1"/>
    </source>
</evidence>
<dbReference type="PANTHER" id="PTHR11199">
    <property type="entry name" value="STROMAL ANTIGEN"/>
    <property type="match status" value="1"/>
</dbReference>
<feature type="region of interest" description="Disordered" evidence="1">
    <location>
        <begin position="1174"/>
        <end position="1349"/>
    </location>
</feature>
<feature type="compositionally biased region" description="Polar residues" evidence="1">
    <location>
        <begin position="115"/>
        <end position="130"/>
    </location>
</feature>
<feature type="compositionally biased region" description="Basic and acidic residues" evidence="1">
    <location>
        <begin position="189"/>
        <end position="201"/>
    </location>
</feature>
<protein>
    <recommendedName>
        <fullName evidence="2">SCD domain-containing protein</fullName>
    </recommendedName>
</protein>
<dbReference type="Gene3D" id="1.25.10.10">
    <property type="entry name" value="Leucine-rich Repeat Variant"/>
    <property type="match status" value="1"/>
</dbReference>
<organism evidence="3 4">
    <name type="scientific">Aphanomyces euteiches</name>
    <dbReference type="NCBI Taxonomy" id="100861"/>
    <lineage>
        <taxon>Eukaryota</taxon>
        <taxon>Sar</taxon>
        <taxon>Stramenopiles</taxon>
        <taxon>Oomycota</taxon>
        <taxon>Saprolegniomycetes</taxon>
        <taxon>Saprolegniales</taxon>
        <taxon>Verrucalvaceae</taxon>
        <taxon>Aphanomyces</taxon>
    </lineage>
</organism>
<dbReference type="InterPro" id="IPR013721">
    <property type="entry name" value="STAG"/>
</dbReference>
<name>A0A6G0XTH7_9STRA</name>
<dbReference type="InterPro" id="IPR016024">
    <property type="entry name" value="ARM-type_fold"/>
</dbReference>
<dbReference type="SUPFAM" id="SSF48371">
    <property type="entry name" value="ARM repeat"/>
    <property type="match status" value="1"/>
</dbReference>
<feature type="compositionally biased region" description="Polar residues" evidence="1">
    <location>
        <begin position="59"/>
        <end position="80"/>
    </location>
</feature>
<dbReference type="VEuPathDB" id="FungiDB:AeMF1_002732"/>
<proteinExistence type="predicted"/>
<evidence type="ECO:0000256" key="1">
    <source>
        <dbReference type="SAM" id="MobiDB-lite"/>
    </source>
</evidence>
<dbReference type="GO" id="GO:0000785">
    <property type="term" value="C:chromatin"/>
    <property type="evidence" value="ECO:0007669"/>
    <property type="project" value="TreeGrafter"/>
</dbReference>
<feature type="compositionally biased region" description="Basic and acidic residues" evidence="1">
    <location>
        <begin position="8"/>
        <end position="17"/>
    </location>
</feature>
<feature type="compositionally biased region" description="Acidic residues" evidence="1">
    <location>
        <begin position="18"/>
        <end position="32"/>
    </location>
</feature>
<feature type="region of interest" description="Disordered" evidence="1">
    <location>
        <begin position="1"/>
        <end position="206"/>
    </location>
</feature>
<feature type="compositionally biased region" description="Basic residues" evidence="1">
    <location>
        <begin position="163"/>
        <end position="177"/>
    </location>
</feature>
<dbReference type="Pfam" id="PF08514">
    <property type="entry name" value="STAG"/>
    <property type="match status" value="1"/>
</dbReference>
<dbReference type="Pfam" id="PF24571">
    <property type="entry name" value="HEAT_SCC3-SA"/>
    <property type="match status" value="1"/>
</dbReference>
<dbReference type="EMBL" id="VJMJ01000012">
    <property type="protein sequence ID" value="KAF0743848.1"/>
    <property type="molecule type" value="Genomic_DNA"/>
</dbReference>
<dbReference type="Pfam" id="PF21581">
    <property type="entry name" value="SCD"/>
    <property type="match status" value="1"/>
</dbReference>
<dbReference type="GO" id="GO:0005634">
    <property type="term" value="C:nucleus"/>
    <property type="evidence" value="ECO:0007669"/>
    <property type="project" value="TreeGrafter"/>
</dbReference>
<dbReference type="GO" id="GO:0007062">
    <property type="term" value="P:sister chromatid cohesion"/>
    <property type="evidence" value="ECO:0007669"/>
    <property type="project" value="UniProtKB-ARBA"/>
</dbReference>